<keyword evidence="9" id="KW-1185">Reference proteome</keyword>
<feature type="domain" description="RING-type" evidence="7">
    <location>
        <begin position="727"/>
        <end position="772"/>
    </location>
</feature>
<dbReference type="Pfam" id="PF23341">
    <property type="entry name" value="PEP5_VPS11_N"/>
    <property type="match status" value="1"/>
</dbReference>
<dbReference type="PROSITE" id="PS50089">
    <property type="entry name" value="ZF_RING_2"/>
    <property type="match status" value="1"/>
</dbReference>
<sequence length="796" mass="91023">FTMSVLEWKNVDQFDLITVNSGTLQAINADITSHCCNFNQSISGTNTTTVLCDSNGFVHVIFENDNPKPISFKCHNNVKKSVKLSALTTNHLLTLVTQEDNDIFSYCIQVYDLKSLTKKDKTTCCISTTVIASTSAATFLQTAFIESDNPIPVFAVGIGFEKGDLQLHLGKIARVGGGGGGLLLNFRRHIIGISSINGIQFEGNTKQTDIKTYNMFVTCIDSIYCLTLNDKGSVESKSVLDNKKNIYNHSCTISQPIGSDSFFVAGRDDAIFCFTCDGRGPCYAIGGKKEFISWIGHHLIVMVKTPFDSVVICADLENKLIVFHKRINNLICIVGGNNSYYIITKVESLNIFRLQEQNTANKVQILLANCMFDNTLRILERSGYADSQNESYVRLQYGNNLLTRGSLNRAVSEFEYTIGVVKPYDIISKLLYSRHNNYLKHYLWMLLKSKHNSVEQNKLYERCFHRETLSLRIQQLWACRSHICDFQQILVRANTFLGLLNKKNCSESMISIFQDTEEKDILHFFQEYGQEFLAINSTMILQTIKTLVLNQKIQDILPFLIIFAEQNEICANLISDFTNNHVNCDGLHYYTLLLYLSLWQNNKKTSQQIYKYLQQSPLRLNNILIICGAYCFDIESENQRNDNADQEALIFLDKNIRKNRNISSLLPFPSTQVKYFRNFTVEKFVQNLKEADDDCQTIECLRDEIQTNKSSLSQYTFNPIEFRNSYCDICRQSLHMPSVYFLCQHSFHIDCIFYNYNTKSSIKNETFCLICDKNKYNSIINCDKIDNSIKPSDIIS</sequence>
<dbReference type="GO" id="GO:0007032">
    <property type="term" value="P:endosome organization"/>
    <property type="evidence" value="ECO:0007669"/>
    <property type="project" value="TreeGrafter"/>
</dbReference>
<accession>A0AAD4K967</accession>
<dbReference type="GO" id="GO:0030674">
    <property type="term" value="F:protein-macromolecule adaptor activity"/>
    <property type="evidence" value="ECO:0007669"/>
    <property type="project" value="TreeGrafter"/>
</dbReference>
<keyword evidence="3 6" id="KW-0863">Zinc-finger</keyword>
<comment type="caution">
    <text evidence="8">The sequence shown here is derived from an EMBL/GenBank/DDBJ whole genome shotgun (WGS) entry which is preliminary data.</text>
</comment>
<dbReference type="PANTHER" id="PTHR23323:SF24">
    <property type="entry name" value="VACUOLAR PROTEIN SORTING-ASSOCIATED PROTEIN 11 HOMOLOG"/>
    <property type="match status" value="1"/>
</dbReference>
<dbReference type="SUPFAM" id="SSF57850">
    <property type="entry name" value="RING/U-box"/>
    <property type="match status" value="1"/>
</dbReference>
<dbReference type="GO" id="GO:0008270">
    <property type="term" value="F:zinc ion binding"/>
    <property type="evidence" value="ECO:0007669"/>
    <property type="project" value="UniProtKB-KW"/>
</dbReference>
<dbReference type="GO" id="GO:0006904">
    <property type="term" value="P:vesicle docking involved in exocytosis"/>
    <property type="evidence" value="ECO:0007669"/>
    <property type="project" value="TreeGrafter"/>
</dbReference>
<feature type="non-terminal residue" evidence="8">
    <location>
        <position position="796"/>
    </location>
</feature>
<name>A0AAD4K967_9MUSC</name>
<dbReference type="EMBL" id="JAJJHW010000651">
    <property type="protein sequence ID" value="KAH8385050.1"/>
    <property type="molecule type" value="Genomic_DNA"/>
</dbReference>
<feature type="non-terminal residue" evidence="8">
    <location>
        <position position="1"/>
    </location>
</feature>
<dbReference type="InterPro" id="IPR057307">
    <property type="entry name" value="PEP5_VPS11_N"/>
</dbReference>
<evidence type="ECO:0000256" key="1">
    <source>
        <dbReference type="ARBA" id="ARBA00004492"/>
    </source>
</evidence>
<comment type="subcellular location">
    <subcellularLocation>
        <location evidence="1">Late endosome membrane</location>
        <topology evidence="1">Peripheral membrane protein</topology>
        <orientation evidence="1">Cytoplasmic side</orientation>
    </subcellularLocation>
</comment>
<evidence type="ECO:0000256" key="5">
    <source>
        <dbReference type="ARBA" id="ARBA00023136"/>
    </source>
</evidence>
<proteinExistence type="predicted"/>
<evidence type="ECO:0000256" key="6">
    <source>
        <dbReference type="PROSITE-ProRule" id="PRU00175"/>
    </source>
</evidence>
<dbReference type="Proteomes" id="UP001200034">
    <property type="component" value="Unassembled WGS sequence"/>
</dbReference>
<evidence type="ECO:0000256" key="2">
    <source>
        <dbReference type="ARBA" id="ARBA00022723"/>
    </source>
</evidence>
<dbReference type="GO" id="GO:0007033">
    <property type="term" value="P:vacuole organization"/>
    <property type="evidence" value="ECO:0007669"/>
    <property type="project" value="TreeGrafter"/>
</dbReference>
<protein>
    <recommendedName>
        <fullName evidence="7">RING-type domain-containing protein</fullName>
    </recommendedName>
</protein>
<dbReference type="InterPro" id="IPR001841">
    <property type="entry name" value="Znf_RING"/>
</dbReference>
<dbReference type="GO" id="GO:0031902">
    <property type="term" value="C:late endosome membrane"/>
    <property type="evidence" value="ECO:0007669"/>
    <property type="project" value="UniProtKB-SubCell"/>
</dbReference>
<dbReference type="GO" id="GO:0030897">
    <property type="term" value="C:HOPS complex"/>
    <property type="evidence" value="ECO:0007669"/>
    <property type="project" value="TreeGrafter"/>
</dbReference>
<reference evidence="8" key="1">
    <citation type="journal article" date="2021" name="Mol. Ecol. Resour.">
        <title>Phylogenomic analyses of the genus Drosophila reveals genomic signals of climate adaptation.</title>
        <authorList>
            <person name="Li F."/>
            <person name="Rane R.V."/>
            <person name="Luria V."/>
            <person name="Xiong Z."/>
            <person name="Chen J."/>
            <person name="Li Z."/>
            <person name="Catullo R.A."/>
            <person name="Griffin P.C."/>
            <person name="Schiffer M."/>
            <person name="Pearce S."/>
            <person name="Lee S.F."/>
            <person name="McElroy K."/>
            <person name="Stocker A."/>
            <person name="Shirriffs J."/>
            <person name="Cockerell F."/>
            <person name="Coppin C."/>
            <person name="Sgro C.M."/>
            <person name="Karger A."/>
            <person name="Cain J.W."/>
            <person name="Weber J.A."/>
            <person name="Santpere G."/>
            <person name="Kirschner M.W."/>
            <person name="Hoffmann A.A."/>
            <person name="Oakeshott J.G."/>
            <person name="Zhang G."/>
        </authorList>
    </citation>
    <scope>NUCLEOTIDE SEQUENCE</scope>
    <source>
        <strain evidence="8">BGI-SZ-2011g</strain>
    </source>
</reference>
<gene>
    <name evidence="8" type="ORF">KR093_006199</name>
</gene>
<keyword evidence="4" id="KW-0862">Zinc</keyword>
<evidence type="ECO:0000256" key="4">
    <source>
        <dbReference type="ARBA" id="ARBA00022833"/>
    </source>
</evidence>
<dbReference type="PANTHER" id="PTHR23323">
    <property type="entry name" value="VACUOLAR PROTEIN SORTING-ASSOCIATED PROTEIN"/>
    <property type="match status" value="1"/>
</dbReference>
<keyword evidence="5" id="KW-0472">Membrane</keyword>
<organism evidence="8 9">
    <name type="scientific">Drosophila rubida</name>
    <dbReference type="NCBI Taxonomy" id="30044"/>
    <lineage>
        <taxon>Eukaryota</taxon>
        <taxon>Metazoa</taxon>
        <taxon>Ecdysozoa</taxon>
        <taxon>Arthropoda</taxon>
        <taxon>Hexapoda</taxon>
        <taxon>Insecta</taxon>
        <taxon>Pterygota</taxon>
        <taxon>Neoptera</taxon>
        <taxon>Endopterygota</taxon>
        <taxon>Diptera</taxon>
        <taxon>Brachycera</taxon>
        <taxon>Muscomorpha</taxon>
        <taxon>Ephydroidea</taxon>
        <taxon>Drosophilidae</taxon>
        <taxon>Drosophila</taxon>
    </lineage>
</organism>
<evidence type="ECO:0000313" key="8">
    <source>
        <dbReference type="EMBL" id="KAH8385050.1"/>
    </source>
</evidence>
<dbReference type="GO" id="GO:0048284">
    <property type="term" value="P:organelle fusion"/>
    <property type="evidence" value="ECO:0007669"/>
    <property type="project" value="TreeGrafter"/>
</dbReference>
<evidence type="ECO:0000259" key="7">
    <source>
        <dbReference type="PROSITE" id="PS50089"/>
    </source>
</evidence>
<keyword evidence="2" id="KW-0479">Metal-binding</keyword>
<evidence type="ECO:0000256" key="3">
    <source>
        <dbReference type="ARBA" id="ARBA00022771"/>
    </source>
</evidence>
<dbReference type="AlphaFoldDB" id="A0AAD4K967"/>
<evidence type="ECO:0000313" key="9">
    <source>
        <dbReference type="Proteomes" id="UP001200034"/>
    </source>
</evidence>